<dbReference type="Pfam" id="PF00201">
    <property type="entry name" value="UDPGT"/>
    <property type="match status" value="1"/>
</dbReference>
<dbReference type="SUPFAM" id="SSF53756">
    <property type="entry name" value="UDP-Glycosyltransferase/glycogen phosphorylase"/>
    <property type="match status" value="1"/>
</dbReference>
<feature type="signal peptide" evidence="7">
    <location>
        <begin position="1"/>
        <end position="17"/>
    </location>
</feature>
<dbReference type="PANTHER" id="PTHR48043">
    <property type="entry name" value="EG:EG0003.4 PROTEIN-RELATED"/>
    <property type="match status" value="1"/>
</dbReference>
<evidence type="ECO:0000256" key="1">
    <source>
        <dbReference type="ARBA" id="ARBA00009995"/>
    </source>
</evidence>
<proteinExistence type="inferred from homology"/>
<evidence type="ECO:0000256" key="4">
    <source>
        <dbReference type="ARBA" id="ARBA00022679"/>
    </source>
</evidence>
<dbReference type="EC" id="2.4.1.17" evidence="2"/>
<name>A0AAN8FVD3_TRICO</name>
<dbReference type="Proteomes" id="UP001331761">
    <property type="component" value="Unassembled WGS sequence"/>
</dbReference>
<evidence type="ECO:0000256" key="7">
    <source>
        <dbReference type="SAM" id="SignalP"/>
    </source>
</evidence>
<dbReference type="PANTHER" id="PTHR48043:SF145">
    <property type="entry name" value="FI06409P-RELATED"/>
    <property type="match status" value="1"/>
</dbReference>
<keyword evidence="9" id="KW-1185">Reference proteome</keyword>
<evidence type="ECO:0000313" key="8">
    <source>
        <dbReference type="EMBL" id="KAK5977665.1"/>
    </source>
</evidence>
<comment type="caution">
    <text evidence="8">The sequence shown here is derived from an EMBL/GenBank/DDBJ whole genome shotgun (WGS) entry which is preliminary data.</text>
</comment>
<keyword evidence="4 8" id="KW-0808">Transferase</keyword>
<evidence type="ECO:0000256" key="2">
    <source>
        <dbReference type="ARBA" id="ARBA00012544"/>
    </source>
</evidence>
<organism evidence="8 9">
    <name type="scientific">Trichostrongylus colubriformis</name>
    <name type="common">Black scour worm</name>
    <dbReference type="NCBI Taxonomy" id="6319"/>
    <lineage>
        <taxon>Eukaryota</taxon>
        <taxon>Metazoa</taxon>
        <taxon>Ecdysozoa</taxon>
        <taxon>Nematoda</taxon>
        <taxon>Chromadorea</taxon>
        <taxon>Rhabditida</taxon>
        <taxon>Rhabditina</taxon>
        <taxon>Rhabditomorpha</taxon>
        <taxon>Strongyloidea</taxon>
        <taxon>Trichostrongylidae</taxon>
        <taxon>Trichostrongylus</taxon>
    </lineage>
</organism>
<protein>
    <recommendedName>
        <fullName evidence="2">glucuronosyltransferase</fullName>
        <ecNumber evidence="2">2.4.1.17</ecNumber>
    </recommendedName>
</protein>
<gene>
    <name evidence="8" type="ORF">GCK32_008107</name>
</gene>
<evidence type="ECO:0000256" key="3">
    <source>
        <dbReference type="ARBA" id="ARBA00022676"/>
    </source>
</evidence>
<reference evidence="8 9" key="1">
    <citation type="submission" date="2019-10" db="EMBL/GenBank/DDBJ databases">
        <title>Assembly and Annotation for the nematode Trichostrongylus colubriformis.</title>
        <authorList>
            <person name="Martin J."/>
        </authorList>
    </citation>
    <scope>NUCLEOTIDE SEQUENCE [LARGE SCALE GENOMIC DNA]</scope>
    <source>
        <strain evidence="8">G859</strain>
        <tissue evidence="8">Whole worm</tissue>
    </source>
</reference>
<keyword evidence="3" id="KW-0328">Glycosyltransferase</keyword>
<dbReference type="InterPro" id="IPR002213">
    <property type="entry name" value="UDP_glucos_trans"/>
</dbReference>
<comment type="catalytic activity">
    <reaction evidence="6">
        <text>glucuronate acceptor + UDP-alpha-D-glucuronate = acceptor beta-D-glucuronoside + UDP + H(+)</text>
        <dbReference type="Rhea" id="RHEA:21032"/>
        <dbReference type="ChEBI" id="CHEBI:15378"/>
        <dbReference type="ChEBI" id="CHEBI:58052"/>
        <dbReference type="ChEBI" id="CHEBI:58223"/>
        <dbReference type="ChEBI" id="CHEBI:132367"/>
        <dbReference type="ChEBI" id="CHEBI:132368"/>
        <dbReference type="EC" id="2.4.1.17"/>
    </reaction>
</comment>
<sequence length="296" mass="33157">MITAFYGLLLLSSVCSSYKIVIFAPDISNSQVGWNKRVSETLAKAGHDVTVVLVQTIEDPDKDLSFSTEVTVMPVNASSGFTVDEFEGFMKDSVFGDLPLWDSRHRTHMEKFMGSLIEGCKLTVQNKTFMKWLTDEKFDIAFAHMYHTCPIALIHAAKIPTWIWLLSGQLMDTVGTLVGVPTFPSYVPPLMMESIDEMTFYERTKSFIGYNLGNILYPRMVVNKETAMCGMRKHWDPNFPDILDLASKCPLVMANSNELYEFPRPTLAKVVNIGGLGVEHKDAKPLKDVSAPQQVA</sequence>
<accession>A0AAN8FVD3</accession>
<evidence type="ECO:0000313" key="9">
    <source>
        <dbReference type="Proteomes" id="UP001331761"/>
    </source>
</evidence>
<comment type="similarity">
    <text evidence="1">Belongs to the UDP-glycosyltransferase family.</text>
</comment>
<evidence type="ECO:0000256" key="5">
    <source>
        <dbReference type="ARBA" id="ARBA00022729"/>
    </source>
</evidence>
<dbReference type="InterPro" id="IPR050271">
    <property type="entry name" value="UDP-glycosyltransferase"/>
</dbReference>
<dbReference type="AlphaFoldDB" id="A0AAN8FVD3"/>
<keyword evidence="5 7" id="KW-0732">Signal</keyword>
<dbReference type="GO" id="GO:0015020">
    <property type="term" value="F:glucuronosyltransferase activity"/>
    <property type="evidence" value="ECO:0007669"/>
    <property type="project" value="UniProtKB-EC"/>
</dbReference>
<feature type="chain" id="PRO_5042850725" description="glucuronosyltransferase" evidence="7">
    <location>
        <begin position="18"/>
        <end position="296"/>
    </location>
</feature>
<dbReference type="EMBL" id="WIXE01010319">
    <property type="protein sequence ID" value="KAK5977665.1"/>
    <property type="molecule type" value="Genomic_DNA"/>
</dbReference>
<evidence type="ECO:0000256" key="6">
    <source>
        <dbReference type="ARBA" id="ARBA00047475"/>
    </source>
</evidence>